<proteinExistence type="predicted"/>
<reference evidence="1" key="1">
    <citation type="submission" date="2014-09" db="EMBL/GenBank/DDBJ databases">
        <authorList>
            <person name="Magalhaes I.L.F."/>
            <person name="Oliveira U."/>
            <person name="Santos F.R."/>
            <person name="Vidigal T.H.D.A."/>
            <person name="Brescovit A.D."/>
            <person name="Santos A.J."/>
        </authorList>
    </citation>
    <scope>NUCLEOTIDE SEQUENCE</scope>
    <source>
        <tissue evidence="1">Shoot tissue taken approximately 20 cm above the soil surface</tissue>
    </source>
</reference>
<name>A0A0A9EI08_ARUDO</name>
<reference evidence="1" key="2">
    <citation type="journal article" date="2015" name="Data Brief">
        <title>Shoot transcriptome of the giant reed, Arundo donax.</title>
        <authorList>
            <person name="Barrero R.A."/>
            <person name="Guerrero F.D."/>
            <person name="Moolhuijzen P."/>
            <person name="Goolsby J.A."/>
            <person name="Tidwell J."/>
            <person name="Bellgard S.E."/>
            <person name="Bellgard M.I."/>
        </authorList>
    </citation>
    <scope>NUCLEOTIDE SEQUENCE</scope>
    <source>
        <tissue evidence="1">Shoot tissue taken approximately 20 cm above the soil surface</tissue>
    </source>
</reference>
<evidence type="ECO:0000313" key="1">
    <source>
        <dbReference type="EMBL" id="JAD99716.1"/>
    </source>
</evidence>
<organism evidence="1">
    <name type="scientific">Arundo donax</name>
    <name type="common">Giant reed</name>
    <name type="synonym">Donax arundinaceus</name>
    <dbReference type="NCBI Taxonomy" id="35708"/>
    <lineage>
        <taxon>Eukaryota</taxon>
        <taxon>Viridiplantae</taxon>
        <taxon>Streptophyta</taxon>
        <taxon>Embryophyta</taxon>
        <taxon>Tracheophyta</taxon>
        <taxon>Spermatophyta</taxon>
        <taxon>Magnoliopsida</taxon>
        <taxon>Liliopsida</taxon>
        <taxon>Poales</taxon>
        <taxon>Poaceae</taxon>
        <taxon>PACMAD clade</taxon>
        <taxon>Arundinoideae</taxon>
        <taxon>Arundineae</taxon>
        <taxon>Arundo</taxon>
    </lineage>
</organism>
<dbReference type="AlphaFoldDB" id="A0A0A9EI08"/>
<dbReference type="EMBL" id="GBRH01198179">
    <property type="protein sequence ID" value="JAD99716.1"/>
    <property type="molecule type" value="Transcribed_RNA"/>
</dbReference>
<sequence length="34" mass="3846">MENCPIRPYPVTKYSIAVLAWCHILWATGVSHTS</sequence>
<accession>A0A0A9EI08</accession>
<protein>
    <submittedName>
        <fullName evidence="1">Uncharacterized protein</fullName>
    </submittedName>
</protein>